<organism evidence="1 2">
    <name type="scientific">Sedimentibacter saalensis</name>
    <dbReference type="NCBI Taxonomy" id="130788"/>
    <lineage>
        <taxon>Bacteria</taxon>
        <taxon>Bacillati</taxon>
        <taxon>Bacillota</taxon>
        <taxon>Tissierellia</taxon>
        <taxon>Sedimentibacter</taxon>
    </lineage>
</organism>
<proteinExistence type="predicted"/>
<dbReference type="PANTHER" id="PTHR37953">
    <property type="entry name" value="UPF0127 PROTEIN MJ1496"/>
    <property type="match status" value="1"/>
</dbReference>
<dbReference type="EMBL" id="VLKH01000014">
    <property type="protein sequence ID" value="TWH77036.1"/>
    <property type="molecule type" value="Genomic_DNA"/>
</dbReference>
<sequence>MKAFINNSEVIISVKRADTFKTRLVGLLDRKSIEPDEGLLLLRCTSIHCFFMKFTIDVVYLSREMEVLYIETVKPWKIGKMVKNCVHVLELQEGAAKKISVGDIIVFNE</sequence>
<evidence type="ECO:0000313" key="2">
    <source>
        <dbReference type="Proteomes" id="UP000315343"/>
    </source>
</evidence>
<dbReference type="InterPro" id="IPR003795">
    <property type="entry name" value="DUF192"/>
</dbReference>
<dbReference type="OrthoDB" id="9813379at2"/>
<dbReference type="AlphaFoldDB" id="A0A562J1H1"/>
<dbReference type="Gene3D" id="2.60.120.1140">
    <property type="entry name" value="Protein of unknown function DUF192"/>
    <property type="match status" value="1"/>
</dbReference>
<keyword evidence="2" id="KW-1185">Reference proteome</keyword>
<dbReference type="PANTHER" id="PTHR37953:SF1">
    <property type="entry name" value="UPF0127 PROTEIN MJ1496"/>
    <property type="match status" value="1"/>
</dbReference>
<protein>
    <recommendedName>
        <fullName evidence="3">DUF192 domain-containing protein</fullName>
    </recommendedName>
</protein>
<dbReference type="Proteomes" id="UP000315343">
    <property type="component" value="Unassembled WGS sequence"/>
</dbReference>
<dbReference type="RefSeq" id="WP_145086753.1">
    <property type="nucleotide sequence ID" value="NZ_VLKH01000014.1"/>
</dbReference>
<name>A0A562J1H1_9FIRM</name>
<gene>
    <name evidence="1" type="ORF">LY60_03512</name>
</gene>
<comment type="caution">
    <text evidence="1">The sequence shown here is derived from an EMBL/GenBank/DDBJ whole genome shotgun (WGS) entry which is preliminary data.</text>
</comment>
<accession>A0A562J1H1</accession>
<evidence type="ECO:0008006" key="3">
    <source>
        <dbReference type="Google" id="ProtNLM"/>
    </source>
</evidence>
<dbReference type="InterPro" id="IPR038695">
    <property type="entry name" value="Saro_0823-like_sf"/>
</dbReference>
<dbReference type="Pfam" id="PF02643">
    <property type="entry name" value="DUF192"/>
    <property type="match status" value="1"/>
</dbReference>
<evidence type="ECO:0000313" key="1">
    <source>
        <dbReference type="EMBL" id="TWH77036.1"/>
    </source>
</evidence>
<reference evidence="1 2" key="1">
    <citation type="submission" date="2019-07" db="EMBL/GenBank/DDBJ databases">
        <title>Genomic Encyclopedia of Type Strains, Phase I: the one thousand microbial genomes (KMG-I) project.</title>
        <authorList>
            <person name="Kyrpides N."/>
        </authorList>
    </citation>
    <scope>NUCLEOTIDE SEQUENCE [LARGE SCALE GENOMIC DNA]</scope>
    <source>
        <strain evidence="1 2">DSM 13558</strain>
    </source>
</reference>